<organism evidence="2 3">
    <name type="scientific">Thorsellia kenyensis</name>
    <dbReference type="NCBI Taxonomy" id="1549888"/>
    <lineage>
        <taxon>Bacteria</taxon>
        <taxon>Pseudomonadati</taxon>
        <taxon>Pseudomonadota</taxon>
        <taxon>Gammaproteobacteria</taxon>
        <taxon>Enterobacterales</taxon>
        <taxon>Thorselliaceae</taxon>
        <taxon>Thorsellia</taxon>
    </lineage>
</organism>
<sequence>MSKVIKIAAGTLVVGAVAFFGSTYYVSKQLNKNIDTIVSSVNTKFSESNLPLTIEISDVSASFFNTSAVLNLKTNDKVLARLDTKASHGPFVGFPKLGLAKIEATLTDDKGLQSIIDYSKSPMQLALDGTVGFNGGFNLALAVSPLDKDVLTGKLTSGNLNALFVYEPHSTLNWQLSTPKLTFSESIGTSASDSAYNSFTLDMFVLKGQLGFTQDSSKPNSALYHLSVDKGVVTNAVMPELSAEFNKLMLSSTLADNKSNQLLLDAAYQLQLDALKVGKVALDGILLDAKIGKMPKESLLINSSVGAEMSYIPLILKQSVLMNNQSILNYEPTFSINALNLANSAGKMTFSTDWTLRTAKNDQPSESVADLFVKEMNMNLMLDKAFATQMISQVQQMNSKMSEEEANKAAESMLGMFIDLSQLNGELFDVQEKQILLNATLKDDKGMLNGQAVEDSRIYDLISSSLNFL</sequence>
<keyword evidence="1" id="KW-0472">Membrane</keyword>
<gene>
    <name evidence="2" type="ORF">ACFFIT_06485</name>
</gene>
<proteinExistence type="predicted"/>
<dbReference type="Proteomes" id="UP001589758">
    <property type="component" value="Unassembled WGS sequence"/>
</dbReference>
<evidence type="ECO:0000313" key="3">
    <source>
        <dbReference type="Proteomes" id="UP001589758"/>
    </source>
</evidence>
<dbReference type="Pfam" id="PF06097">
    <property type="entry name" value="DUF945"/>
    <property type="match status" value="1"/>
</dbReference>
<dbReference type="InterPro" id="IPR010352">
    <property type="entry name" value="DUF945"/>
</dbReference>
<dbReference type="EMBL" id="JBHLXE010000071">
    <property type="protein sequence ID" value="MFC0179732.1"/>
    <property type="molecule type" value="Genomic_DNA"/>
</dbReference>
<keyword evidence="1" id="KW-1133">Transmembrane helix</keyword>
<accession>A0ABV6C9T2</accession>
<comment type="caution">
    <text evidence="2">The sequence shown here is derived from an EMBL/GenBank/DDBJ whole genome shotgun (WGS) entry which is preliminary data.</text>
</comment>
<keyword evidence="1" id="KW-0812">Transmembrane</keyword>
<evidence type="ECO:0000256" key="1">
    <source>
        <dbReference type="SAM" id="Phobius"/>
    </source>
</evidence>
<name>A0ABV6C9T2_9GAMM</name>
<protein>
    <submittedName>
        <fullName evidence="2">DUF945 family protein</fullName>
    </submittedName>
</protein>
<feature type="transmembrane region" description="Helical" evidence="1">
    <location>
        <begin position="7"/>
        <end position="26"/>
    </location>
</feature>
<dbReference type="RefSeq" id="WP_385876835.1">
    <property type="nucleotide sequence ID" value="NZ_JBHLXE010000071.1"/>
</dbReference>
<reference evidence="2 3" key="1">
    <citation type="submission" date="2024-09" db="EMBL/GenBank/DDBJ databases">
        <authorList>
            <person name="Sun Q."/>
            <person name="Mori K."/>
        </authorList>
    </citation>
    <scope>NUCLEOTIDE SEQUENCE [LARGE SCALE GENOMIC DNA]</scope>
    <source>
        <strain evidence="2 3">CCM 8545</strain>
    </source>
</reference>
<keyword evidence="3" id="KW-1185">Reference proteome</keyword>
<evidence type="ECO:0000313" key="2">
    <source>
        <dbReference type="EMBL" id="MFC0179732.1"/>
    </source>
</evidence>